<proteinExistence type="predicted"/>
<dbReference type="InterPro" id="IPR013083">
    <property type="entry name" value="Znf_RING/FYVE/PHD"/>
</dbReference>
<evidence type="ECO:0000256" key="6">
    <source>
        <dbReference type="PROSITE-ProRule" id="PRU00175"/>
    </source>
</evidence>
<keyword evidence="10" id="KW-1185">Reference proteome</keyword>
<accession>A0AAV9S4S3</accession>
<dbReference type="SMART" id="SM01288">
    <property type="entry name" value="FISNA"/>
    <property type="match status" value="1"/>
</dbReference>
<evidence type="ECO:0000256" key="5">
    <source>
        <dbReference type="ARBA" id="ARBA00022833"/>
    </source>
</evidence>
<dbReference type="EMBL" id="JAHHUM010000891">
    <property type="protein sequence ID" value="KAK5616373.1"/>
    <property type="molecule type" value="Genomic_DNA"/>
</dbReference>
<dbReference type="InterPro" id="IPR007111">
    <property type="entry name" value="NACHT_NTPase"/>
</dbReference>
<dbReference type="InterPro" id="IPR027417">
    <property type="entry name" value="P-loop_NTPase"/>
</dbReference>
<evidence type="ECO:0000256" key="4">
    <source>
        <dbReference type="ARBA" id="ARBA00022771"/>
    </source>
</evidence>
<dbReference type="InterPro" id="IPR001841">
    <property type="entry name" value="Znf_RING"/>
</dbReference>
<dbReference type="GO" id="GO:0008270">
    <property type="term" value="F:zinc ion binding"/>
    <property type="evidence" value="ECO:0007669"/>
    <property type="project" value="UniProtKB-KW"/>
</dbReference>
<reference evidence="9 10" key="1">
    <citation type="submission" date="2021-06" db="EMBL/GenBank/DDBJ databases">
        <authorList>
            <person name="Palmer J.M."/>
        </authorList>
    </citation>
    <scope>NUCLEOTIDE SEQUENCE [LARGE SCALE GENOMIC DNA]</scope>
    <source>
        <strain evidence="9 10">MEX-2019</strain>
        <tissue evidence="9">Muscle</tissue>
    </source>
</reference>
<keyword evidence="2" id="KW-0479">Metal-binding</keyword>
<comment type="caution">
    <text evidence="9">The sequence shown here is derived from an EMBL/GenBank/DDBJ whole genome shotgun (WGS) entry which is preliminary data.</text>
</comment>
<evidence type="ECO:0000256" key="3">
    <source>
        <dbReference type="ARBA" id="ARBA00022737"/>
    </source>
</evidence>
<dbReference type="SMART" id="SM00184">
    <property type="entry name" value="RING"/>
    <property type="match status" value="1"/>
</dbReference>
<dbReference type="Pfam" id="PF05729">
    <property type="entry name" value="NACHT"/>
    <property type="match status" value="1"/>
</dbReference>
<dbReference type="InterPro" id="IPR051261">
    <property type="entry name" value="NLR"/>
</dbReference>
<dbReference type="InterPro" id="IPR017907">
    <property type="entry name" value="Znf_RING_CS"/>
</dbReference>
<dbReference type="SUPFAM" id="SSF57850">
    <property type="entry name" value="RING/U-box"/>
    <property type="match status" value="1"/>
</dbReference>
<dbReference type="PROSITE" id="PS50089">
    <property type="entry name" value="ZF_RING_2"/>
    <property type="match status" value="1"/>
</dbReference>
<keyword evidence="1" id="KW-0433">Leucine-rich repeat</keyword>
<dbReference type="PANTHER" id="PTHR24106">
    <property type="entry name" value="NACHT, LRR AND CARD DOMAINS-CONTAINING"/>
    <property type="match status" value="1"/>
</dbReference>
<feature type="region of interest" description="Disordered" evidence="7">
    <location>
        <begin position="23"/>
        <end position="47"/>
    </location>
</feature>
<dbReference type="InterPro" id="IPR029495">
    <property type="entry name" value="NACHT-assoc"/>
</dbReference>
<organism evidence="9 10">
    <name type="scientific">Crenichthys baileyi</name>
    <name type="common">White River springfish</name>
    <dbReference type="NCBI Taxonomy" id="28760"/>
    <lineage>
        <taxon>Eukaryota</taxon>
        <taxon>Metazoa</taxon>
        <taxon>Chordata</taxon>
        <taxon>Craniata</taxon>
        <taxon>Vertebrata</taxon>
        <taxon>Euteleostomi</taxon>
        <taxon>Actinopterygii</taxon>
        <taxon>Neopterygii</taxon>
        <taxon>Teleostei</taxon>
        <taxon>Neoteleostei</taxon>
        <taxon>Acanthomorphata</taxon>
        <taxon>Ovalentaria</taxon>
        <taxon>Atherinomorphae</taxon>
        <taxon>Cyprinodontiformes</taxon>
        <taxon>Goodeidae</taxon>
        <taxon>Crenichthys</taxon>
    </lineage>
</organism>
<sequence length="301" mass="33903">MSRRQRQEDRNVSSAFSCLSMKSDHSNILPPLFSDEPGPSDTEERSSSHVSAVNQLSCCTCHEFLRDPVFTSCGHWFCRQCMVSYWDQSASSGQSSCPQCGERFQSLTGLQTANWSSSVEAGVGLQKVLDKHKIRLRRRYKYVTEGTDEIGGKTLLNSIYTELYIIEGHGEEVRNQHEVRQLETASMALSDSPIRCNDIFKPLPDQHGPIRVVLTNGVAGIGKTFSVQKFTLDWAEGLENQDVSAVVLLSFRELNLIREEQHSLLTLLHVFHPTLQKLTAEKLAVCKLLFIFDGRMESSFL</sequence>
<dbReference type="PROSITE" id="PS00518">
    <property type="entry name" value="ZF_RING_1"/>
    <property type="match status" value="1"/>
</dbReference>
<dbReference type="Proteomes" id="UP001311232">
    <property type="component" value="Unassembled WGS sequence"/>
</dbReference>
<gene>
    <name evidence="9" type="ORF">CRENBAI_013133</name>
</gene>
<dbReference type="Gene3D" id="3.30.40.10">
    <property type="entry name" value="Zinc/RING finger domain, C3HC4 (zinc finger)"/>
    <property type="match status" value="1"/>
</dbReference>
<keyword evidence="3" id="KW-0677">Repeat</keyword>
<evidence type="ECO:0000259" key="8">
    <source>
        <dbReference type="PROSITE" id="PS50089"/>
    </source>
</evidence>
<dbReference type="Pfam" id="PF15227">
    <property type="entry name" value="zf-C3HC4_4"/>
    <property type="match status" value="1"/>
</dbReference>
<name>A0AAV9S4S3_9TELE</name>
<evidence type="ECO:0000313" key="10">
    <source>
        <dbReference type="Proteomes" id="UP001311232"/>
    </source>
</evidence>
<feature type="domain" description="RING-type" evidence="8">
    <location>
        <begin position="58"/>
        <end position="100"/>
    </location>
</feature>
<dbReference type="Pfam" id="PF14484">
    <property type="entry name" value="FISNA"/>
    <property type="match status" value="1"/>
</dbReference>
<dbReference type="Gene3D" id="3.40.50.300">
    <property type="entry name" value="P-loop containing nucleotide triphosphate hydrolases"/>
    <property type="match status" value="1"/>
</dbReference>
<evidence type="ECO:0000256" key="1">
    <source>
        <dbReference type="ARBA" id="ARBA00022614"/>
    </source>
</evidence>
<evidence type="ECO:0000256" key="7">
    <source>
        <dbReference type="SAM" id="MobiDB-lite"/>
    </source>
</evidence>
<evidence type="ECO:0000256" key="2">
    <source>
        <dbReference type="ARBA" id="ARBA00022723"/>
    </source>
</evidence>
<keyword evidence="4 6" id="KW-0863">Zinc-finger</keyword>
<protein>
    <recommendedName>
        <fullName evidence="8">RING-type domain-containing protein</fullName>
    </recommendedName>
</protein>
<evidence type="ECO:0000313" key="9">
    <source>
        <dbReference type="EMBL" id="KAK5616373.1"/>
    </source>
</evidence>
<keyword evidence="5" id="KW-0862">Zinc</keyword>
<dbReference type="AlphaFoldDB" id="A0AAV9S4S3"/>